<dbReference type="PANTHER" id="PTHR21174:SF0">
    <property type="entry name" value="HD PHOSPHOHYDROLASE FAMILY PROTEIN-RELATED"/>
    <property type="match status" value="1"/>
</dbReference>
<comment type="caution">
    <text evidence="1">The sequence shown here is derived from an EMBL/GenBank/DDBJ whole genome shotgun (WGS) entry which is preliminary data.</text>
</comment>
<gene>
    <name evidence="1" type="ORF">A2650_00485</name>
</gene>
<dbReference type="AlphaFoldDB" id="A0A1F8EJV1"/>
<sequence>MNATKERWITLCKRIGVDDNPNNQLTVWRDWDELRIAYTGSDRHYHNLGHISDGLKELDEIRHLTKNPDTLEFAWWWHDFIYKTTQNHNNEGDSSIHAVKSLSQLLSCNHSLTASLIPKVIRFILATKHDCVPQSADSRLMIDIDLSSLGTLPAIFNINTANIRKEYSHVSDDDFAKGRIEFFKKFLESRPSIYLTEYFKNKYEAQAQENLGRLLTTR</sequence>
<dbReference type="InterPro" id="IPR009218">
    <property type="entry name" value="HD_phosphohydro"/>
</dbReference>
<reference evidence="1 2" key="1">
    <citation type="journal article" date="2016" name="Nat. Commun.">
        <title>Thousands of microbial genomes shed light on interconnected biogeochemical processes in an aquifer system.</title>
        <authorList>
            <person name="Anantharaman K."/>
            <person name="Brown C.T."/>
            <person name="Hug L.A."/>
            <person name="Sharon I."/>
            <person name="Castelle C.J."/>
            <person name="Probst A.J."/>
            <person name="Thomas B.C."/>
            <person name="Singh A."/>
            <person name="Wilkins M.J."/>
            <person name="Karaoz U."/>
            <person name="Brodie E.L."/>
            <person name="Williams K.H."/>
            <person name="Hubbard S.S."/>
            <person name="Banfield J.F."/>
        </authorList>
    </citation>
    <scope>NUCLEOTIDE SEQUENCE [LARGE SCALE GENOMIC DNA]</scope>
</reference>
<dbReference type="PANTHER" id="PTHR21174">
    <property type="match status" value="1"/>
</dbReference>
<dbReference type="PIRSF" id="PIRSF035170">
    <property type="entry name" value="HD_phosphohydro"/>
    <property type="match status" value="1"/>
</dbReference>
<dbReference type="EMBL" id="MGJD01000010">
    <property type="protein sequence ID" value="OGN01124.1"/>
    <property type="molecule type" value="Genomic_DNA"/>
</dbReference>
<evidence type="ECO:0000313" key="2">
    <source>
        <dbReference type="Proteomes" id="UP000177117"/>
    </source>
</evidence>
<accession>A0A1F8EJV1</accession>
<proteinExistence type="predicted"/>
<organism evidence="1 2">
    <name type="scientific">Candidatus Yanofskybacteria bacterium RIFCSPHIGHO2_01_FULL_41_53</name>
    <dbReference type="NCBI Taxonomy" id="1802663"/>
    <lineage>
        <taxon>Bacteria</taxon>
        <taxon>Candidatus Yanofskyibacteriota</taxon>
    </lineage>
</organism>
<evidence type="ECO:0000313" key="1">
    <source>
        <dbReference type="EMBL" id="OGN01124.1"/>
    </source>
</evidence>
<dbReference type="Proteomes" id="UP000177117">
    <property type="component" value="Unassembled WGS sequence"/>
</dbReference>
<name>A0A1F8EJV1_9BACT</name>
<dbReference type="SUPFAM" id="SSF109604">
    <property type="entry name" value="HD-domain/PDEase-like"/>
    <property type="match status" value="1"/>
</dbReference>
<protein>
    <submittedName>
        <fullName evidence="1">Uncharacterized protein</fullName>
    </submittedName>
</protein>